<feature type="compositionally biased region" description="Low complexity" evidence="1">
    <location>
        <begin position="437"/>
        <end position="458"/>
    </location>
</feature>
<dbReference type="AlphaFoldDB" id="A0A0D7AN25"/>
<evidence type="ECO:0000313" key="3">
    <source>
        <dbReference type="Proteomes" id="UP000054144"/>
    </source>
</evidence>
<keyword evidence="3" id="KW-1185">Reference proteome</keyword>
<evidence type="ECO:0000313" key="2">
    <source>
        <dbReference type="EMBL" id="KIY53164.1"/>
    </source>
</evidence>
<accession>A0A0D7AN25</accession>
<feature type="region of interest" description="Disordered" evidence="1">
    <location>
        <begin position="437"/>
        <end position="475"/>
    </location>
</feature>
<reference evidence="2 3" key="1">
    <citation type="journal article" date="2015" name="Fungal Genet. Biol.">
        <title>Evolution of novel wood decay mechanisms in Agaricales revealed by the genome sequences of Fistulina hepatica and Cylindrobasidium torrendii.</title>
        <authorList>
            <person name="Floudas D."/>
            <person name="Held B.W."/>
            <person name="Riley R."/>
            <person name="Nagy L.G."/>
            <person name="Koehler G."/>
            <person name="Ransdell A.S."/>
            <person name="Younus H."/>
            <person name="Chow J."/>
            <person name="Chiniquy J."/>
            <person name="Lipzen A."/>
            <person name="Tritt A."/>
            <person name="Sun H."/>
            <person name="Haridas S."/>
            <person name="LaButti K."/>
            <person name="Ohm R.A."/>
            <person name="Kues U."/>
            <person name="Blanchette R.A."/>
            <person name="Grigoriev I.V."/>
            <person name="Minto R.E."/>
            <person name="Hibbett D.S."/>
        </authorList>
    </citation>
    <scope>NUCLEOTIDE SEQUENCE [LARGE SCALE GENOMIC DNA]</scope>
    <source>
        <strain evidence="2 3">ATCC 64428</strain>
    </source>
</reference>
<proteinExistence type="predicted"/>
<feature type="region of interest" description="Disordered" evidence="1">
    <location>
        <begin position="1"/>
        <end position="44"/>
    </location>
</feature>
<protein>
    <submittedName>
        <fullName evidence="2">Uncharacterized protein</fullName>
    </submittedName>
</protein>
<gene>
    <name evidence="2" type="ORF">FISHEDRAFT_55498</name>
</gene>
<sequence>MDTSSSNATPKQPQPSQSDAAAFATDGPSIAATRPPEQPTSEASSDFDLLPVHYTELLQFVKSGSVESPSQTATQTQASISGIVDVTDVRSNVTVSAPFVVNARIVIMLKNARMQKHNVHEVVQNVREPDVLVQIVIRNDLEMGNVPVLIAIPTIQNTPQVLIHMGTLTKQAAKTAMKATVARASSVSALTRRTYIRDGHAHACDERHREYPYPPGPYPYEYDDYRRRPPPPGWERVPYPPSGWERVPRPMLGWEYGSPMWPGWEHPPPGWVPVDDWRRWERYPSPPVSYDQWGWPLPVWERPPPGYDVWGRPVYPGWSRMAPSTSVSAHGWASEERSRSTKRSSRSPTAAHGVLASAPVPATPLDIQPSPSASQAVGHQSAAEARQPPAIDGKAAASAEHAPPDVMRDTDEKAYSGWENRGKPIVVFGWDGEVTQADSPSANASAAEAEDGANCAASGGANPPTDGALANGPDSVAETTHPVVDVEKENSSPLVQQSVSTVDANETKLNVPSDVNASAALPQTAPSGTHAKTTLRSLASAAIPPSSPNITNGVPSTGAADGQTSVDVSAGSALDTGETVFSQAVVRCTGPLLEGVEQAASKYSVAAGGVVLTNDDGVQHAQEDGSVVVKDTAPTA</sequence>
<feature type="compositionally biased region" description="Polar residues" evidence="1">
    <location>
        <begin position="369"/>
        <end position="378"/>
    </location>
</feature>
<organism evidence="2 3">
    <name type="scientific">Fistulina hepatica ATCC 64428</name>
    <dbReference type="NCBI Taxonomy" id="1128425"/>
    <lineage>
        <taxon>Eukaryota</taxon>
        <taxon>Fungi</taxon>
        <taxon>Dikarya</taxon>
        <taxon>Basidiomycota</taxon>
        <taxon>Agaricomycotina</taxon>
        <taxon>Agaricomycetes</taxon>
        <taxon>Agaricomycetidae</taxon>
        <taxon>Agaricales</taxon>
        <taxon>Fistulinaceae</taxon>
        <taxon>Fistulina</taxon>
    </lineage>
</organism>
<feature type="region of interest" description="Disordered" evidence="1">
    <location>
        <begin position="543"/>
        <end position="563"/>
    </location>
</feature>
<name>A0A0D7AN25_9AGAR</name>
<dbReference type="EMBL" id="KN881628">
    <property type="protein sequence ID" value="KIY53164.1"/>
    <property type="molecule type" value="Genomic_DNA"/>
</dbReference>
<feature type="compositionally biased region" description="Polar residues" evidence="1">
    <location>
        <begin position="1"/>
        <end position="19"/>
    </location>
</feature>
<dbReference type="Proteomes" id="UP000054144">
    <property type="component" value="Unassembled WGS sequence"/>
</dbReference>
<feature type="region of interest" description="Disordered" evidence="1">
    <location>
        <begin position="323"/>
        <end position="409"/>
    </location>
</feature>
<evidence type="ECO:0000256" key="1">
    <source>
        <dbReference type="SAM" id="MobiDB-lite"/>
    </source>
</evidence>